<dbReference type="PANTHER" id="PTHR12128">
    <property type="entry name" value="DIHYDRODIPICOLINATE SYNTHASE"/>
    <property type="match status" value="1"/>
</dbReference>
<sequence>MDLERIKGIIVPMITPVDDVTEDIDDARLKKIVDHVIDGGVGGILAFGSNSEFYMFDDDELIHGLEVIVAQNANRVPVFFGMGPIRTRRGVRLAKRAVAAGADVVSILQPMFLKPTEEELYLHYQTIAASIPDTPVFIYNNPGKAGYGMSAEFISKMAHEIPNVVGMKDSSGDMTLLSEIIRQTRDIEFRAFTGKDTLIYLGLCAGSYGSVCSTANALAPLIVSIYDKYQAGDYKGSQEAQYKLNPARLVQNEASFPVATKDMCNILGLDMGNPVRPSLPSKGKVYDDIKRELDLLD</sequence>
<dbReference type="InterPro" id="IPR002220">
    <property type="entry name" value="DapA-like"/>
</dbReference>
<dbReference type="Proteomes" id="UP001597267">
    <property type="component" value="Unassembled WGS sequence"/>
</dbReference>
<comment type="caution">
    <text evidence="5">The sequence shown here is derived from an EMBL/GenBank/DDBJ whole genome shotgun (WGS) entry which is preliminary data.</text>
</comment>
<gene>
    <name evidence="5" type="ORF">ACFQ5M_06865</name>
</gene>
<protein>
    <submittedName>
        <fullName evidence="5">Dihydrodipicolinate synthase family protein</fullName>
    </submittedName>
</protein>
<comment type="similarity">
    <text evidence="1 4">Belongs to the DapA family.</text>
</comment>
<proteinExistence type="inferred from homology"/>
<organism evidence="5 6">
    <name type="scientific">Agrilactobacillus yilanensis</name>
    <dbReference type="NCBI Taxonomy" id="2485997"/>
    <lineage>
        <taxon>Bacteria</taxon>
        <taxon>Bacillati</taxon>
        <taxon>Bacillota</taxon>
        <taxon>Bacilli</taxon>
        <taxon>Lactobacillales</taxon>
        <taxon>Lactobacillaceae</taxon>
        <taxon>Agrilactobacillus</taxon>
    </lineage>
</organism>
<evidence type="ECO:0000256" key="2">
    <source>
        <dbReference type="ARBA" id="ARBA00023239"/>
    </source>
</evidence>
<dbReference type="InterPro" id="IPR013785">
    <property type="entry name" value="Aldolase_TIM"/>
</dbReference>
<evidence type="ECO:0000256" key="4">
    <source>
        <dbReference type="PIRNR" id="PIRNR001365"/>
    </source>
</evidence>
<dbReference type="PROSITE" id="PS00666">
    <property type="entry name" value="DHDPS_2"/>
    <property type="match status" value="1"/>
</dbReference>
<reference evidence="6" key="1">
    <citation type="journal article" date="2019" name="Int. J. Syst. Evol. Microbiol.">
        <title>The Global Catalogue of Microorganisms (GCM) 10K type strain sequencing project: providing services to taxonomists for standard genome sequencing and annotation.</title>
        <authorList>
            <consortium name="The Broad Institute Genomics Platform"/>
            <consortium name="The Broad Institute Genome Sequencing Center for Infectious Disease"/>
            <person name="Wu L."/>
            <person name="Ma J."/>
        </authorList>
    </citation>
    <scope>NUCLEOTIDE SEQUENCE [LARGE SCALE GENOMIC DNA]</scope>
    <source>
        <strain evidence="6">CCM 8896</strain>
    </source>
</reference>
<dbReference type="SUPFAM" id="SSF51569">
    <property type="entry name" value="Aldolase"/>
    <property type="match status" value="1"/>
</dbReference>
<dbReference type="PRINTS" id="PR00146">
    <property type="entry name" value="DHPICSNTHASE"/>
</dbReference>
<dbReference type="EMBL" id="JBHTOP010000022">
    <property type="protein sequence ID" value="MFD1671807.1"/>
    <property type="molecule type" value="Genomic_DNA"/>
</dbReference>
<dbReference type="PANTHER" id="PTHR12128:SF66">
    <property type="entry name" value="4-HYDROXY-2-OXOGLUTARATE ALDOLASE, MITOCHONDRIAL"/>
    <property type="match status" value="1"/>
</dbReference>
<dbReference type="Pfam" id="PF00701">
    <property type="entry name" value="DHDPS"/>
    <property type="match status" value="1"/>
</dbReference>
<dbReference type="PIRSF" id="PIRSF001365">
    <property type="entry name" value="DHDPS"/>
    <property type="match status" value="1"/>
</dbReference>
<evidence type="ECO:0000256" key="1">
    <source>
        <dbReference type="ARBA" id="ARBA00007592"/>
    </source>
</evidence>
<dbReference type="SMART" id="SM01130">
    <property type="entry name" value="DHDPS"/>
    <property type="match status" value="1"/>
</dbReference>
<dbReference type="RefSeq" id="WP_125713887.1">
    <property type="nucleotide sequence ID" value="NZ_JBHTOP010000022.1"/>
</dbReference>
<keyword evidence="6" id="KW-1185">Reference proteome</keyword>
<dbReference type="InterPro" id="IPR020625">
    <property type="entry name" value="Schiff_base-form_aldolases_AS"/>
</dbReference>
<dbReference type="Gene3D" id="3.20.20.70">
    <property type="entry name" value="Aldolase class I"/>
    <property type="match status" value="1"/>
</dbReference>
<name>A0ABW4J6I3_9LACO</name>
<evidence type="ECO:0000313" key="6">
    <source>
        <dbReference type="Proteomes" id="UP001597267"/>
    </source>
</evidence>
<evidence type="ECO:0000313" key="5">
    <source>
        <dbReference type="EMBL" id="MFD1671807.1"/>
    </source>
</evidence>
<keyword evidence="3" id="KW-0704">Schiff base</keyword>
<keyword evidence="2 4" id="KW-0456">Lyase</keyword>
<dbReference type="CDD" id="cd00408">
    <property type="entry name" value="DHDPS-like"/>
    <property type="match status" value="1"/>
</dbReference>
<accession>A0ABW4J6I3</accession>
<evidence type="ECO:0000256" key="3">
    <source>
        <dbReference type="ARBA" id="ARBA00023270"/>
    </source>
</evidence>